<keyword evidence="3" id="KW-0131">Cell cycle</keyword>
<dbReference type="AlphaFoldDB" id="A0A2S0VWG1"/>
<dbReference type="Pfam" id="PF13174">
    <property type="entry name" value="TPR_6"/>
    <property type="match status" value="1"/>
</dbReference>
<feature type="chain" id="PRO_5015790425" description="Cell division coordinator CpoB" evidence="3">
    <location>
        <begin position="26"/>
        <end position="256"/>
    </location>
</feature>
<dbReference type="PROSITE" id="PS50005">
    <property type="entry name" value="TPR"/>
    <property type="match status" value="1"/>
</dbReference>
<comment type="subcellular location">
    <subcellularLocation>
        <location evidence="3">Periplasm</location>
    </subcellularLocation>
</comment>
<dbReference type="GO" id="GO:0043093">
    <property type="term" value="P:FtsZ-dependent cytokinesis"/>
    <property type="evidence" value="ECO:0007669"/>
    <property type="project" value="UniProtKB-UniRule"/>
</dbReference>
<accession>A0A2S0VWG1</accession>
<feature type="signal peptide" evidence="3">
    <location>
        <begin position="1"/>
        <end position="25"/>
    </location>
</feature>
<evidence type="ECO:0000256" key="1">
    <source>
        <dbReference type="ARBA" id="ARBA00022737"/>
    </source>
</evidence>
<sequence length="256" mass="28805" precursor="true">MTKKHLYLALIGAATFTVATPFSFANNTLNEIDQRVSKLERNFEARSRAQIKLAQEIDNLQTEISQLRGISEEHGYKLGQILQRQRDLYQEMESRISSVVEKIESAEPTLTPSPIAPTATVTPTTDVTLSTDLSENDAYERAVNLVLKDKLYDKAIPEFRKFIGAFPSSTYLPNAHYWLGQLLYNKGEIADAAQHFTTVIEHFPESNKRCDATLKLGMVAQKQNETDKARNFYQQVQTDCATTSAARIAKNRIASL</sequence>
<dbReference type="SMART" id="SM00028">
    <property type="entry name" value="TPR"/>
    <property type="match status" value="2"/>
</dbReference>
<comment type="function">
    <text evidence="3">Mediates coordination of peptidoglycan synthesis and outer membrane constriction during cell division.</text>
</comment>
<dbReference type="OrthoDB" id="9768142at2"/>
<dbReference type="KEGG" id="cate:C2869_20090"/>
<dbReference type="InterPro" id="IPR032519">
    <property type="entry name" value="YbgF_tri"/>
</dbReference>
<keyword evidence="7" id="KW-1185">Reference proteome</keyword>
<dbReference type="Gene3D" id="1.20.5.110">
    <property type="match status" value="1"/>
</dbReference>
<feature type="repeat" description="TPR" evidence="4">
    <location>
        <begin position="173"/>
        <end position="206"/>
    </location>
</feature>
<organism evidence="6 7">
    <name type="scientific">Saccharobesus litoralis</name>
    <dbReference type="NCBI Taxonomy" id="2172099"/>
    <lineage>
        <taxon>Bacteria</taxon>
        <taxon>Pseudomonadati</taxon>
        <taxon>Pseudomonadota</taxon>
        <taxon>Gammaproteobacteria</taxon>
        <taxon>Alteromonadales</taxon>
        <taxon>Alteromonadaceae</taxon>
        <taxon>Saccharobesus</taxon>
    </lineage>
</organism>
<evidence type="ECO:0000256" key="3">
    <source>
        <dbReference type="HAMAP-Rule" id="MF_02066"/>
    </source>
</evidence>
<keyword evidence="3" id="KW-0132">Cell division</keyword>
<feature type="domain" description="YbgF trimerisation" evidence="5">
    <location>
        <begin position="32"/>
        <end position="99"/>
    </location>
</feature>
<dbReference type="InterPro" id="IPR014162">
    <property type="entry name" value="CpoB_C"/>
</dbReference>
<dbReference type="InterPro" id="IPR034706">
    <property type="entry name" value="CpoB"/>
</dbReference>
<keyword evidence="2 4" id="KW-0802">TPR repeat</keyword>
<dbReference type="InterPro" id="IPR019734">
    <property type="entry name" value="TPR_rpt"/>
</dbReference>
<name>A0A2S0VWG1_9ALTE</name>
<dbReference type="GO" id="GO:0030288">
    <property type="term" value="C:outer membrane-bounded periplasmic space"/>
    <property type="evidence" value="ECO:0007669"/>
    <property type="project" value="UniProtKB-UniRule"/>
</dbReference>
<comment type="similarity">
    <text evidence="3">Belongs to the CpoB family.</text>
</comment>
<evidence type="ECO:0000313" key="7">
    <source>
        <dbReference type="Proteomes" id="UP000244441"/>
    </source>
</evidence>
<dbReference type="Pfam" id="PF16331">
    <property type="entry name" value="TolA_bind_tri"/>
    <property type="match status" value="1"/>
</dbReference>
<evidence type="ECO:0000256" key="2">
    <source>
        <dbReference type="ARBA" id="ARBA00022803"/>
    </source>
</evidence>
<dbReference type="InterPro" id="IPR013105">
    <property type="entry name" value="TPR_2"/>
</dbReference>
<gene>
    <name evidence="6" type="primary">ygbF</name>
    <name evidence="3" type="synonym">cpoB</name>
    <name evidence="6" type="ORF">C2869_20090</name>
</gene>
<keyword evidence="3" id="KW-0732">Signal</keyword>
<evidence type="ECO:0000259" key="5">
    <source>
        <dbReference type="Pfam" id="PF16331"/>
    </source>
</evidence>
<protein>
    <recommendedName>
        <fullName evidence="3">Cell division coordinator CpoB</fullName>
    </recommendedName>
</protein>
<dbReference type="InterPro" id="IPR011990">
    <property type="entry name" value="TPR-like_helical_dom_sf"/>
</dbReference>
<dbReference type="EMBL" id="CP026604">
    <property type="protein sequence ID" value="AWB68557.1"/>
    <property type="molecule type" value="Genomic_DNA"/>
</dbReference>
<dbReference type="RefSeq" id="WP_108604611.1">
    <property type="nucleotide sequence ID" value="NZ_CP026604.1"/>
</dbReference>
<dbReference type="HAMAP" id="MF_02066">
    <property type="entry name" value="CpoB"/>
    <property type="match status" value="1"/>
</dbReference>
<dbReference type="SUPFAM" id="SSF48452">
    <property type="entry name" value="TPR-like"/>
    <property type="match status" value="1"/>
</dbReference>
<dbReference type="Pfam" id="PF07719">
    <property type="entry name" value="TPR_2"/>
    <property type="match status" value="1"/>
</dbReference>
<evidence type="ECO:0000313" key="6">
    <source>
        <dbReference type="EMBL" id="AWB68557.1"/>
    </source>
</evidence>
<proteinExistence type="inferred from homology"/>
<dbReference type="NCBIfam" id="TIGR02795">
    <property type="entry name" value="tol_pal_ybgF"/>
    <property type="match status" value="1"/>
</dbReference>
<keyword evidence="1" id="KW-0677">Repeat</keyword>
<reference evidence="6 7" key="1">
    <citation type="submission" date="2018-01" db="EMBL/GenBank/DDBJ databases">
        <title>Genome sequence of a Cantenovulum-like bacteria.</title>
        <authorList>
            <person name="Tan W.R."/>
            <person name="Lau N.-S."/>
            <person name="Go F."/>
            <person name="Amirul A.-A.A."/>
        </authorList>
    </citation>
    <scope>NUCLEOTIDE SEQUENCE [LARGE SCALE GENOMIC DNA]</scope>
    <source>
        <strain evidence="6 7">CCB-QB4</strain>
    </source>
</reference>
<keyword evidence="3" id="KW-0574">Periplasm</keyword>
<dbReference type="Proteomes" id="UP000244441">
    <property type="component" value="Chromosome"/>
</dbReference>
<dbReference type="Gene3D" id="1.25.40.10">
    <property type="entry name" value="Tetratricopeptide repeat domain"/>
    <property type="match status" value="1"/>
</dbReference>
<evidence type="ECO:0000256" key="4">
    <source>
        <dbReference type="PROSITE-ProRule" id="PRU00339"/>
    </source>
</evidence>
<dbReference type="GO" id="GO:0070206">
    <property type="term" value="P:protein trimerization"/>
    <property type="evidence" value="ECO:0007669"/>
    <property type="project" value="InterPro"/>
</dbReference>